<evidence type="ECO:0008006" key="3">
    <source>
        <dbReference type="Google" id="ProtNLM"/>
    </source>
</evidence>
<dbReference type="GO" id="GO:0004497">
    <property type="term" value="F:monooxygenase activity"/>
    <property type="evidence" value="ECO:0007669"/>
    <property type="project" value="InterPro"/>
</dbReference>
<keyword evidence="2" id="KW-1185">Reference proteome</keyword>
<dbReference type="PANTHER" id="PTHR47582:SF1">
    <property type="entry name" value="P450, PUTATIVE (EUROFUNG)-RELATED"/>
    <property type="match status" value="1"/>
</dbReference>
<dbReference type="Pfam" id="PF00067">
    <property type="entry name" value="p450"/>
    <property type="match status" value="1"/>
</dbReference>
<dbReference type="GO" id="GO:0016705">
    <property type="term" value="F:oxidoreductase activity, acting on paired donors, with incorporation or reduction of molecular oxygen"/>
    <property type="evidence" value="ECO:0007669"/>
    <property type="project" value="InterPro"/>
</dbReference>
<dbReference type="GO" id="GO:0005506">
    <property type="term" value="F:iron ion binding"/>
    <property type="evidence" value="ECO:0007669"/>
    <property type="project" value="InterPro"/>
</dbReference>
<gene>
    <name evidence="1" type="ORF">TCAP_03306</name>
</gene>
<dbReference type="SUPFAM" id="SSF48264">
    <property type="entry name" value="Cytochrome P450"/>
    <property type="match status" value="1"/>
</dbReference>
<name>A0A2K3QH00_9HYPO</name>
<comment type="caution">
    <text evidence="1">The sequence shown here is derived from an EMBL/GenBank/DDBJ whole genome shotgun (WGS) entry which is preliminary data.</text>
</comment>
<dbReference type="STRING" id="45235.A0A2K3QH00"/>
<organism evidence="1 2">
    <name type="scientific">Tolypocladium capitatum</name>
    <dbReference type="NCBI Taxonomy" id="45235"/>
    <lineage>
        <taxon>Eukaryota</taxon>
        <taxon>Fungi</taxon>
        <taxon>Dikarya</taxon>
        <taxon>Ascomycota</taxon>
        <taxon>Pezizomycotina</taxon>
        <taxon>Sordariomycetes</taxon>
        <taxon>Hypocreomycetidae</taxon>
        <taxon>Hypocreales</taxon>
        <taxon>Ophiocordycipitaceae</taxon>
        <taxon>Tolypocladium</taxon>
    </lineage>
</organism>
<dbReference type="InterPro" id="IPR036396">
    <property type="entry name" value="Cyt_P450_sf"/>
</dbReference>
<accession>A0A2K3QH00</accession>
<dbReference type="EMBL" id="NRSZ01000502">
    <property type="protein sequence ID" value="PNY26785.1"/>
    <property type="molecule type" value="Genomic_DNA"/>
</dbReference>
<dbReference type="OrthoDB" id="3366823at2759"/>
<evidence type="ECO:0000313" key="1">
    <source>
        <dbReference type="EMBL" id="PNY26785.1"/>
    </source>
</evidence>
<reference evidence="1 2" key="1">
    <citation type="submission" date="2017-08" db="EMBL/GenBank/DDBJ databases">
        <title>Harnessing the power of phylogenomics to disentangle the directionality and signatures of interkingdom host jumping in the parasitic fungal genus Tolypocladium.</title>
        <authorList>
            <person name="Quandt C.A."/>
            <person name="Patterson W."/>
            <person name="Spatafora J.W."/>
        </authorList>
    </citation>
    <scope>NUCLEOTIDE SEQUENCE [LARGE SCALE GENOMIC DNA]</scope>
    <source>
        <strain evidence="1 2">CBS 113982</strain>
    </source>
</reference>
<dbReference type="InterPro" id="IPR053007">
    <property type="entry name" value="CYP450_monoxygenase_sec-met"/>
</dbReference>
<proteinExistence type="predicted"/>
<evidence type="ECO:0000313" key="2">
    <source>
        <dbReference type="Proteomes" id="UP000236621"/>
    </source>
</evidence>
<dbReference type="Proteomes" id="UP000236621">
    <property type="component" value="Unassembled WGS sequence"/>
</dbReference>
<dbReference type="InterPro" id="IPR001128">
    <property type="entry name" value="Cyt_P450"/>
</dbReference>
<dbReference type="GO" id="GO:0020037">
    <property type="term" value="F:heme binding"/>
    <property type="evidence" value="ECO:0007669"/>
    <property type="project" value="InterPro"/>
</dbReference>
<dbReference type="AlphaFoldDB" id="A0A2K3QH00"/>
<dbReference type="PANTHER" id="PTHR47582">
    <property type="entry name" value="P450, PUTATIVE (EUROFUNG)-RELATED"/>
    <property type="match status" value="1"/>
</dbReference>
<dbReference type="Gene3D" id="1.10.630.10">
    <property type="entry name" value="Cytochrome P450"/>
    <property type="match status" value="1"/>
</dbReference>
<sequence>MSDCFESLSRPLPWLTARPAYRARELLVDRLMSFHRAHRDGLEASMAHRINAIAMNDAGWEENVDYYRCELLEALGLLATASTLSVWLMRYLLVDDALRREVVAQVRRLHTVTVPGDAADETSSSGILDLEDVRTTCPHLVAAWYETLRLRVTVVPRVVSRDFTLAMSSSPAAVPIKKHDVILLPMLSFNMDAVTWGPDAASFRAERFIDAASGRLSTQLTRKVRGFGVAGNLCPGRTFGFETAMAATATLLRDFDVGSVTGAAFPEPRAMRGTNVGFERLADDVQARLVRVG</sequence>
<protein>
    <recommendedName>
        <fullName evidence="3">Cytochrome P450</fullName>
    </recommendedName>
</protein>